<organism evidence="1 2">
    <name type="scientific">Plasmodiophora brassicae</name>
    <name type="common">Clubroot disease agent</name>
    <dbReference type="NCBI Taxonomy" id="37360"/>
    <lineage>
        <taxon>Eukaryota</taxon>
        <taxon>Sar</taxon>
        <taxon>Rhizaria</taxon>
        <taxon>Endomyxa</taxon>
        <taxon>Phytomyxea</taxon>
        <taxon>Plasmodiophorida</taxon>
        <taxon>Plasmodiophoridae</taxon>
        <taxon>Plasmodiophora</taxon>
    </lineage>
</organism>
<accession>A0A3P3Y395</accession>
<proteinExistence type="predicted"/>
<protein>
    <submittedName>
        <fullName evidence="1">Uncharacterized protein</fullName>
    </submittedName>
</protein>
<evidence type="ECO:0000313" key="1">
    <source>
        <dbReference type="EMBL" id="SPQ94655.1"/>
    </source>
</evidence>
<gene>
    <name evidence="1" type="ORF">PLBR_LOCUS1870</name>
</gene>
<sequence length="387" mass="44371">MTTSRRRRVDDDACTRCHWDPCSTAAVSVTSDSFRTNGSCGVVLPRKRLRLGTRCSCSLDTVMRVQGRHVLAFLGISVDLSRIARVNRQWCRMTLPLMDNRDVLFFNWGGRDRFFDSVSCRWLTSRSIRNDMEVRIVAPIDDFARDVLFTRLFQKQLLLRDVGPLVRYLYEHFRSGSPSEVEEHVNSFLRTVVFARIGAALYIAFGRADRSKVHYLLHLIRVSDDGVVTQLGPDAFNDAQHFPIVPVHAMRFRGFILFGIRAIDDKVTHRFRGINLETCTWTDLPPPPGLKLFDSHSLTVWQDSVIFTKWIRLPELPGDCVGQVLLGNLHENLIAITWGAVHALLRDQPTSWKLLWAQMPANSPQLETHLDLDYRLPWPVPLKSVPR</sequence>
<reference evidence="1 2" key="1">
    <citation type="submission" date="2018-03" db="EMBL/GenBank/DDBJ databases">
        <authorList>
            <person name="Fogelqvist J."/>
        </authorList>
    </citation>
    <scope>NUCLEOTIDE SEQUENCE [LARGE SCALE GENOMIC DNA]</scope>
</reference>
<dbReference type="AlphaFoldDB" id="A0A3P3Y395"/>
<dbReference type="Proteomes" id="UP000290189">
    <property type="component" value="Unassembled WGS sequence"/>
</dbReference>
<geneLocation type="mitochondrion" evidence="1"/>
<keyword evidence="1" id="KW-0496">Mitochondrion</keyword>
<evidence type="ECO:0000313" key="2">
    <source>
        <dbReference type="Proteomes" id="UP000290189"/>
    </source>
</evidence>
<name>A0A3P3Y395_PLABS</name>
<dbReference type="EMBL" id="OVEO01000003">
    <property type="protein sequence ID" value="SPQ94655.1"/>
    <property type="molecule type" value="Genomic_DNA"/>
</dbReference>